<dbReference type="Pfam" id="PF24530">
    <property type="entry name" value="DUF7597"/>
    <property type="match status" value="1"/>
</dbReference>
<dbReference type="AlphaFoldDB" id="A0A8J5RU98"/>
<dbReference type="OrthoDB" id="721783at2759"/>
<feature type="domain" description="DUF7597" evidence="1">
    <location>
        <begin position="7"/>
        <end position="82"/>
    </location>
</feature>
<accession>A0A8J5RU98</accession>
<comment type="caution">
    <text evidence="2">The sequence shown here is derived from an EMBL/GenBank/DDBJ whole genome shotgun (WGS) entry which is preliminary data.</text>
</comment>
<dbReference type="EMBL" id="JAAALK010000287">
    <property type="protein sequence ID" value="KAG8057913.1"/>
    <property type="molecule type" value="Genomic_DNA"/>
</dbReference>
<organism evidence="2 3">
    <name type="scientific">Zizania palustris</name>
    <name type="common">Northern wild rice</name>
    <dbReference type="NCBI Taxonomy" id="103762"/>
    <lineage>
        <taxon>Eukaryota</taxon>
        <taxon>Viridiplantae</taxon>
        <taxon>Streptophyta</taxon>
        <taxon>Embryophyta</taxon>
        <taxon>Tracheophyta</taxon>
        <taxon>Spermatophyta</taxon>
        <taxon>Magnoliopsida</taxon>
        <taxon>Liliopsida</taxon>
        <taxon>Poales</taxon>
        <taxon>Poaceae</taxon>
        <taxon>BOP clade</taxon>
        <taxon>Oryzoideae</taxon>
        <taxon>Oryzeae</taxon>
        <taxon>Zizaniinae</taxon>
        <taxon>Zizania</taxon>
    </lineage>
</organism>
<name>A0A8J5RU98_ZIZPA</name>
<proteinExistence type="predicted"/>
<protein>
    <recommendedName>
        <fullName evidence="1">DUF7597 domain-containing protein</fullName>
    </recommendedName>
</protein>
<dbReference type="InterPro" id="IPR056018">
    <property type="entry name" value="DUF7597"/>
</dbReference>
<dbReference type="Proteomes" id="UP000729402">
    <property type="component" value="Unassembled WGS sequence"/>
</dbReference>
<evidence type="ECO:0000259" key="1">
    <source>
        <dbReference type="Pfam" id="PF24530"/>
    </source>
</evidence>
<sequence length="252" mass="27805">MANFPLDPITYIPRGGVLSDGGGELRKQSTFVSLSGQHIRRNEDIALAVCDENFTALERHEFLLHIHHHLTQVLRLQVQRYDMQWEQWPAPAVDNHQIPQNQDELSIEISGLSIGLNSGSTALSGNNNNMSATLNRVDNSINNAMPRQSSPPIQLPHMPRPPIKLVYSRRQRAATPSQQLEPNQGMVRAEGSLSRDSKGKGIMAEKPTLQQFTNAVVDEQVVVDKLVNEELGNVGQSVPAQAANTGVDDEIN</sequence>
<keyword evidence="3" id="KW-1185">Reference proteome</keyword>
<gene>
    <name evidence="2" type="ORF">GUJ93_ZPchr0002g26446</name>
</gene>
<reference evidence="2" key="2">
    <citation type="submission" date="2021-02" db="EMBL/GenBank/DDBJ databases">
        <authorList>
            <person name="Kimball J.A."/>
            <person name="Haas M.W."/>
            <person name="Macchietto M."/>
            <person name="Kono T."/>
            <person name="Duquette J."/>
            <person name="Shao M."/>
        </authorList>
    </citation>
    <scope>NUCLEOTIDE SEQUENCE</scope>
    <source>
        <tissue evidence="2">Fresh leaf tissue</tissue>
    </source>
</reference>
<reference evidence="2" key="1">
    <citation type="journal article" date="2021" name="bioRxiv">
        <title>Whole Genome Assembly and Annotation of Northern Wild Rice, Zizania palustris L., Supports a Whole Genome Duplication in the Zizania Genus.</title>
        <authorList>
            <person name="Haas M."/>
            <person name="Kono T."/>
            <person name="Macchietto M."/>
            <person name="Millas R."/>
            <person name="McGilp L."/>
            <person name="Shao M."/>
            <person name="Duquette J."/>
            <person name="Hirsch C.N."/>
            <person name="Kimball J."/>
        </authorList>
    </citation>
    <scope>NUCLEOTIDE SEQUENCE</scope>
    <source>
        <tissue evidence="2">Fresh leaf tissue</tissue>
    </source>
</reference>
<evidence type="ECO:0000313" key="2">
    <source>
        <dbReference type="EMBL" id="KAG8057913.1"/>
    </source>
</evidence>
<evidence type="ECO:0000313" key="3">
    <source>
        <dbReference type="Proteomes" id="UP000729402"/>
    </source>
</evidence>